<dbReference type="EMBL" id="CM000782">
    <property type="protein sequence ID" value="AQK81308.1"/>
    <property type="molecule type" value="Genomic_DNA"/>
</dbReference>
<accession>A0A1D6LP88</accession>
<protein>
    <submittedName>
        <fullName evidence="1">Pyrophosphate--fructose 6-phosphate 1-phosphotransferase subunit alpha 2</fullName>
    </submittedName>
</protein>
<dbReference type="EMBL" id="CM000782">
    <property type="protein sequence ID" value="AQK81306.1"/>
    <property type="molecule type" value="Genomic_DNA"/>
</dbReference>
<dbReference type="AlphaFoldDB" id="A0A1D6LP88"/>
<dbReference type="EMBL" id="CM000782">
    <property type="protein sequence ID" value="AQK81319.1"/>
    <property type="molecule type" value="Genomic_DNA"/>
</dbReference>
<evidence type="ECO:0000313" key="1">
    <source>
        <dbReference type="EMBL" id="AQK81308.1"/>
    </source>
</evidence>
<keyword evidence="1" id="KW-0808">Transferase</keyword>
<dbReference type="GO" id="GO:0016740">
    <property type="term" value="F:transferase activity"/>
    <property type="evidence" value="ECO:0007669"/>
    <property type="project" value="UniProtKB-KW"/>
</dbReference>
<reference evidence="1" key="1">
    <citation type="submission" date="2015-12" db="EMBL/GenBank/DDBJ databases">
        <title>Update maize B73 reference genome by single molecule sequencing technologies.</title>
        <authorList>
            <consortium name="Maize Genome Sequencing Project"/>
            <person name="Ware D."/>
        </authorList>
    </citation>
    <scope>NUCLEOTIDE SEQUENCE</scope>
    <source>
        <tissue evidence="1">Seedling</tissue>
    </source>
</reference>
<proteinExistence type="predicted"/>
<dbReference type="EMBL" id="CM000782">
    <property type="protein sequence ID" value="AQK81313.1"/>
    <property type="molecule type" value="Genomic_DNA"/>
</dbReference>
<sequence length="32" mass="3534">MAWTATSLTLHSGYKRKNLLSSGSPKQMKLVV</sequence>
<organism evidence="1">
    <name type="scientific">Zea mays</name>
    <name type="common">Maize</name>
    <dbReference type="NCBI Taxonomy" id="4577"/>
    <lineage>
        <taxon>Eukaryota</taxon>
        <taxon>Viridiplantae</taxon>
        <taxon>Streptophyta</taxon>
        <taxon>Embryophyta</taxon>
        <taxon>Tracheophyta</taxon>
        <taxon>Spermatophyta</taxon>
        <taxon>Magnoliopsida</taxon>
        <taxon>Liliopsida</taxon>
        <taxon>Poales</taxon>
        <taxon>Poaceae</taxon>
        <taxon>PACMAD clade</taxon>
        <taxon>Panicoideae</taxon>
        <taxon>Andropogonodae</taxon>
        <taxon>Andropogoneae</taxon>
        <taxon>Tripsacinae</taxon>
        <taxon>Zea</taxon>
    </lineage>
</organism>
<dbReference type="EMBL" id="CM000782">
    <property type="protein sequence ID" value="AQK81312.1"/>
    <property type="molecule type" value="Genomic_DNA"/>
</dbReference>
<dbReference type="EMBL" id="CM000782">
    <property type="protein sequence ID" value="AQK81307.1"/>
    <property type="molecule type" value="Genomic_DNA"/>
</dbReference>
<name>A0A1D6LP88_MAIZE</name>
<dbReference type="EMBL" id="CM000782">
    <property type="protein sequence ID" value="AQK81318.1"/>
    <property type="molecule type" value="Genomic_DNA"/>
</dbReference>
<dbReference type="EMBL" id="CM000782">
    <property type="protein sequence ID" value="AQK81315.1"/>
    <property type="molecule type" value="Genomic_DNA"/>
</dbReference>
<gene>
    <name evidence="1" type="ORF">ZEAMMB73_Zm00001d036537</name>
</gene>
<dbReference type="EMBL" id="CM000782">
    <property type="protein sequence ID" value="AQK81314.1"/>
    <property type="molecule type" value="Genomic_DNA"/>
</dbReference>